<evidence type="ECO:0000313" key="2">
    <source>
        <dbReference type="Proteomes" id="UP000242699"/>
    </source>
</evidence>
<sequence length="150" mass="15888">MGSQVPLALPAGFHASSGQHLIFSTAAYRPVEGFRGTLAGHSFVLDFYQNSQPSSAGLYVGVQYNHHPVYFGYGPAAAFDVLAFNQDTVVLGNMDQGTYMVLNLITGQQNALASETAALNGYRAVTPPSHILGLPGTHYAVRIPYGNGNA</sequence>
<gene>
    <name evidence="1" type="ORF">C7B43_14950</name>
</gene>
<reference evidence="1 2" key="1">
    <citation type="journal article" date="2014" name="BMC Genomics">
        <title>Comparison of environmental and isolate Sulfobacillus genomes reveals diverse carbon, sulfur, nitrogen, and hydrogen metabolisms.</title>
        <authorList>
            <person name="Justice N.B."/>
            <person name="Norman A."/>
            <person name="Brown C.T."/>
            <person name="Singh A."/>
            <person name="Thomas B.C."/>
            <person name="Banfield J.F."/>
        </authorList>
    </citation>
    <scope>NUCLEOTIDE SEQUENCE [LARGE SCALE GENOMIC DNA]</scope>
    <source>
        <strain evidence="1">AMDSBA1</strain>
    </source>
</reference>
<dbReference type="Proteomes" id="UP000242699">
    <property type="component" value="Unassembled WGS sequence"/>
</dbReference>
<dbReference type="EMBL" id="PXYT01000042">
    <property type="protein sequence ID" value="PSR26107.1"/>
    <property type="molecule type" value="Genomic_DNA"/>
</dbReference>
<dbReference type="AlphaFoldDB" id="A0A2T2WV27"/>
<comment type="caution">
    <text evidence="1">The sequence shown here is derived from an EMBL/GenBank/DDBJ whole genome shotgun (WGS) entry which is preliminary data.</text>
</comment>
<accession>A0A2T2WV27</accession>
<proteinExistence type="predicted"/>
<protein>
    <submittedName>
        <fullName evidence="1">Uncharacterized protein</fullName>
    </submittedName>
</protein>
<evidence type="ECO:0000313" key="1">
    <source>
        <dbReference type="EMBL" id="PSR26107.1"/>
    </source>
</evidence>
<organism evidence="1 2">
    <name type="scientific">Sulfobacillus benefaciens</name>
    <dbReference type="NCBI Taxonomy" id="453960"/>
    <lineage>
        <taxon>Bacteria</taxon>
        <taxon>Bacillati</taxon>
        <taxon>Bacillota</taxon>
        <taxon>Clostridia</taxon>
        <taxon>Eubacteriales</taxon>
        <taxon>Clostridiales Family XVII. Incertae Sedis</taxon>
        <taxon>Sulfobacillus</taxon>
    </lineage>
</organism>
<name>A0A2T2WV27_9FIRM</name>